<comment type="caution">
    <text evidence="2">The sequence shown here is derived from an EMBL/GenBank/DDBJ whole genome shotgun (WGS) entry which is preliminary data.</text>
</comment>
<evidence type="ECO:0000313" key="2">
    <source>
        <dbReference type="EMBL" id="PIZ99731.1"/>
    </source>
</evidence>
<sequence>MDPKKQPQLSVFRKMISLVVDYIKNFNSSNNFLSKMVKGNSTKLLINSGIVLFIILCIFGIFIYFYVVRQSLANDINNTDLLNFEVGSKYSDLCGVSETECPSFEFVNGIIEERFNNDDNYASINLDLASSKRFSITVGSKLINVAIIPYDWIWASTGYGVYVVDVNQKKSIANIINDKDLLQSIEVSDGKILLKLESWEQANIVYLKSCSFNDDLKNKEIECEIVDSI</sequence>
<keyword evidence="1" id="KW-0472">Membrane</keyword>
<gene>
    <name evidence="2" type="ORF">COX77_00635</name>
</gene>
<keyword evidence="1" id="KW-1133">Transmembrane helix</keyword>
<organism evidence="2 3">
    <name type="scientific">Candidatus Komeilibacteria bacterium CG_4_10_14_0_2_um_filter_37_10</name>
    <dbReference type="NCBI Taxonomy" id="1974470"/>
    <lineage>
        <taxon>Bacteria</taxon>
        <taxon>Candidatus Komeiliibacteriota</taxon>
    </lineage>
</organism>
<evidence type="ECO:0000256" key="1">
    <source>
        <dbReference type="SAM" id="Phobius"/>
    </source>
</evidence>
<reference evidence="3" key="1">
    <citation type="submission" date="2017-09" db="EMBL/GenBank/DDBJ databases">
        <title>Depth-based differentiation of microbial function through sediment-hosted aquifers and enrichment of novel symbionts in the deep terrestrial subsurface.</title>
        <authorList>
            <person name="Probst A.J."/>
            <person name="Ladd B."/>
            <person name="Jarett J.K."/>
            <person name="Geller-Mcgrath D.E."/>
            <person name="Sieber C.M.K."/>
            <person name="Emerson J.B."/>
            <person name="Anantharaman K."/>
            <person name="Thomas B.C."/>
            <person name="Malmstrom R."/>
            <person name="Stieglmeier M."/>
            <person name="Klingl A."/>
            <person name="Woyke T."/>
            <person name="Ryan C.M."/>
            <person name="Banfield J.F."/>
        </authorList>
    </citation>
    <scope>NUCLEOTIDE SEQUENCE [LARGE SCALE GENOMIC DNA]</scope>
</reference>
<evidence type="ECO:0000313" key="3">
    <source>
        <dbReference type="Proteomes" id="UP000230405"/>
    </source>
</evidence>
<proteinExistence type="predicted"/>
<feature type="transmembrane region" description="Helical" evidence="1">
    <location>
        <begin position="44"/>
        <end position="67"/>
    </location>
</feature>
<dbReference type="EMBL" id="PFPO01000013">
    <property type="protein sequence ID" value="PIZ99731.1"/>
    <property type="molecule type" value="Genomic_DNA"/>
</dbReference>
<protein>
    <submittedName>
        <fullName evidence="2">Uncharacterized protein</fullName>
    </submittedName>
</protein>
<dbReference type="Proteomes" id="UP000230405">
    <property type="component" value="Unassembled WGS sequence"/>
</dbReference>
<dbReference type="AlphaFoldDB" id="A0A2M7VGG8"/>
<name>A0A2M7VGG8_9BACT</name>
<keyword evidence="1" id="KW-0812">Transmembrane</keyword>
<accession>A0A2M7VGG8</accession>